<evidence type="ECO:0000256" key="5">
    <source>
        <dbReference type="ARBA" id="ARBA00022692"/>
    </source>
</evidence>
<protein>
    <recommendedName>
        <fullName evidence="15">CARD domain-containing protein</fullName>
    </recommendedName>
</protein>
<keyword evidence="6 12" id="KW-1133">Transmembrane helix</keyword>
<proteinExistence type="predicted"/>
<keyword evidence="14" id="KW-1185">Reference proteome</keyword>
<feature type="transmembrane region" description="Helical" evidence="12">
    <location>
        <begin position="188"/>
        <end position="209"/>
    </location>
</feature>
<keyword evidence="8" id="KW-0206">Cytoskeleton</keyword>
<dbReference type="Pfam" id="PF12297">
    <property type="entry name" value="EVC2_like"/>
    <property type="match status" value="1"/>
</dbReference>
<evidence type="ECO:0000256" key="4">
    <source>
        <dbReference type="ARBA" id="ARBA00022490"/>
    </source>
</evidence>
<keyword evidence="5 12" id="KW-0812">Transmembrane</keyword>
<accession>A0AAE0XNR1</accession>
<feature type="region of interest" description="Disordered" evidence="11">
    <location>
        <begin position="1236"/>
        <end position="1374"/>
    </location>
</feature>
<evidence type="ECO:0000313" key="14">
    <source>
        <dbReference type="Proteomes" id="UP001283361"/>
    </source>
</evidence>
<organism evidence="13 14">
    <name type="scientific">Elysia crispata</name>
    <name type="common">lettuce slug</name>
    <dbReference type="NCBI Taxonomy" id="231223"/>
    <lineage>
        <taxon>Eukaryota</taxon>
        <taxon>Metazoa</taxon>
        <taxon>Spiralia</taxon>
        <taxon>Lophotrochozoa</taxon>
        <taxon>Mollusca</taxon>
        <taxon>Gastropoda</taxon>
        <taxon>Heterobranchia</taxon>
        <taxon>Euthyneura</taxon>
        <taxon>Panpulmonata</taxon>
        <taxon>Sacoglossa</taxon>
        <taxon>Placobranchoidea</taxon>
        <taxon>Plakobranchidae</taxon>
        <taxon>Elysia</taxon>
    </lineage>
</organism>
<keyword evidence="10" id="KW-0175">Coiled coil</keyword>
<keyword evidence="3" id="KW-1003">Cell membrane</keyword>
<evidence type="ECO:0000256" key="3">
    <source>
        <dbReference type="ARBA" id="ARBA00022475"/>
    </source>
</evidence>
<feature type="region of interest" description="Disordered" evidence="11">
    <location>
        <begin position="1112"/>
        <end position="1162"/>
    </location>
</feature>
<evidence type="ECO:0000256" key="9">
    <source>
        <dbReference type="ARBA" id="ARBA00023273"/>
    </source>
</evidence>
<reference evidence="13" key="1">
    <citation type="journal article" date="2023" name="G3 (Bethesda)">
        <title>A reference genome for the long-term kleptoplast-retaining sea slug Elysia crispata morphotype clarki.</title>
        <authorList>
            <person name="Eastman K.E."/>
            <person name="Pendleton A.L."/>
            <person name="Shaikh M.A."/>
            <person name="Suttiyut T."/>
            <person name="Ogas R."/>
            <person name="Tomko P."/>
            <person name="Gavelis G."/>
            <person name="Widhalm J.R."/>
            <person name="Wisecaver J.H."/>
        </authorList>
    </citation>
    <scope>NUCLEOTIDE SEQUENCE</scope>
    <source>
        <strain evidence="13">ECLA1</strain>
    </source>
</reference>
<evidence type="ECO:0000256" key="8">
    <source>
        <dbReference type="ARBA" id="ARBA00023212"/>
    </source>
</evidence>
<name>A0AAE0XNR1_9GAST</name>
<evidence type="ECO:0008006" key="15">
    <source>
        <dbReference type="Google" id="ProtNLM"/>
    </source>
</evidence>
<feature type="region of interest" description="Disordered" evidence="11">
    <location>
        <begin position="1182"/>
        <end position="1210"/>
    </location>
</feature>
<sequence>MLLTGTAQLNSAAVQGSYPSYTFDNNDVNYMGMIVERDSGAGPDLEIDFSVELYDTSTRPEQVNIVFIFKNLGTSIGAITSAFMEIDLGTGLKAYWDSGIPSGAVPTDRSHVEYNVSSIAAGSSETIQFIAEPAGEGGIDMPEGQTNIVALVYFTYSGITYGHILPFICLEKDTILEESIVYQHGFTVLAFFVAFIVAIIVTIFGVWLFRYIRQRRRDATVSPSEERKMRDKGKKIVMDAKAAMRRGANCIKDFSLIAWNDSLIFILSLKDKLQMHREIDNLDILSTINVDTEIETEQNDAAIQASLLLIQGLRHNGDINKAVEDKASSSMQNSLRELDRKLETEYKKELELIYTDIEAKNKERLGDLLQQHKDQRQDAIKVVRDLPEMEKKQFMDLIDHEQQTEENELTYKLALEQNTEAEKLRKEYAIRKRIGIKEIQQQFVGGVIDTAQLNMEKSEWLIKQHREQQDEIHRKYDEEISRQRMNLEEKLARRRALALASETQEDDNTETLNTIASLQLTLLSKLRRSSRVSPDQVDEYLSQVQTDLHAVKDRMNNEKEAKQHELFKRLSQAKQKALAEKMNQQASELNKYLTSNKSQQSEGPVDPVSYVDGLVSLKSRHRKELCVLENELDESHGRELESVRLEAVNKAKVELEALERTLIEKMKHEGISDGVIDKILTDHKKMMDDMNARQLANRQNQEARLKNELARRKREWEDKTLTERQEQKDLREHEAEVVDKLLGSQVAFSEQERDRILKEHEKQMVMFENSLTLNKLRQKQMMEEKIAQRRARQMEDLQQKQNTELLKHRKYAENNGEEDDEETHAKEMELLKKHAEQRIAAIQTIDFNIEAEAEEVRVEMTKERALLLKDQEERLGALIASLQMNKAREMARIEEQQKAINSLKANLMDDLNARGILSTPECEKVLNVHKEEQERLSHKLDGQRAKQEQMLQSKLQERLAQRENTMLQRQESEMRMLMESTSNKTGANIRRVILIHKQMVQMEKFRNKMEREISQTLENTKRDFEMQKQHIFQEQEMKFLAGLVRIGHLSRNELIDVLHMLFPGKTEESILDILSKIYQEESPLNWKESKRNPVDHKLERQQSNLADRIYTDQYSNPTPLHRRGSVMTMFPPKDSDKGKKMRKKGSRLSMSSDNGASFGTSSFGPIDNTFKLPLGPFGDFTERYSKDETNSTQRSLKRGSKASLRGNDRYSKADQEEIDFMSKRNLQSFDVDRYEDSKINGVGRSRKFNHNGDEDDDDDDNDDNGDGYDYNSSQRYRQDGHSVNQGKNIRYTTDYNNQKKPGKINHNGDDEHEEDENSKEDYDSEDDIERRRSEAQQRNNMSRRLPPLRDQAQHGSKKKKGKLLRKLAQHEDDY</sequence>
<comment type="caution">
    <text evidence="13">The sequence shown here is derived from an EMBL/GenBank/DDBJ whole genome shotgun (WGS) entry which is preliminary data.</text>
</comment>
<dbReference type="GO" id="GO:0098797">
    <property type="term" value="C:plasma membrane protein complex"/>
    <property type="evidence" value="ECO:0007669"/>
    <property type="project" value="TreeGrafter"/>
</dbReference>
<keyword evidence="4" id="KW-0963">Cytoplasm</keyword>
<evidence type="ECO:0000256" key="6">
    <source>
        <dbReference type="ARBA" id="ARBA00022989"/>
    </source>
</evidence>
<dbReference type="Proteomes" id="UP001283361">
    <property type="component" value="Unassembled WGS sequence"/>
</dbReference>
<feature type="compositionally biased region" description="Basic residues" evidence="11">
    <location>
        <begin position="1355"/>
        <end position="1367"/>
    </location>
</feature>
<dbReference type="InterPro" id="IPR026501">
    <property type="entry name" value="Limbin/EVC"/>
</dbReference>
<feature type="compositionally biased region" description="Polar residues" evidence="11">
    <location>
        <begin position="1153"/>
        <end position="1162"/>
    </location>
</feature>
<evidence type="ECO:0000256" key="1">
    <source>
        <dbReference type="ARBA" id="ARBA00004120"/>
    </source>
</evidence>
<feature type="coiled-coil region" evidence="10">
    <location>
        <begin position="879"/>
        <end position="913"/>
    </location>
</feature>
<dbReference type="PANTHER" id="PTHR16795:SF14">
    <property type="entry name" value="LIMBIN"/>
    <property type="match status" value="1"/>
</dbReference>
<gene>
    <name evidence="13" type="ORF">RRG08_041622</name>
</gene>
<evidence type="ECO:0000256" key="12">
    <source>
        <dbReference type="SAM" id="Phobius"/>
    </source>
</evidence>
<feature type="transmembrane region" description="Helical" evidence="12">
    <location>
        <begin position="148"/>
        <end position="168"/>
    </location>
</feature>
<dbReference type="PANTHER" id="PTHR16795">
    <property type="entry name" value="LIMBIN/ELLIS-VAN CREVELD PROTEIN"/>
    <property type="match status" value="1"/>
</dbReference>
<feature type="compositionally biased region" description="Polar residues" evidence="11">
    <location>
        <begin position="1281"/>
        <end position="1299"/>
    </location>
</feature>
<dbReference type="EMBL" id="JAWDGP010007955">
    <property type="protein sequence ID" value="KAK3699059.1"/>
    <property type="molecule type" value="Genomic_DNA"/>
</dbReference>
<evidence type="ECO:0000256" key="11">
    <source>
        <dbReference type="SAM" id="MobiDB-lite"/>
    </source>
</evidence>
<dbReference type="GO" id="GO:0060170">
    <property type="term" value="C:ciliary membrane"/>
    <property type="evidence" value="ECO:0007669"/>
    <property type="project" value="TreeGrafter"/>
</dbReference>
<feature type="compositionally biased region" description="Acidic residues" evidence="11">
    <location>
        <begin position="1310"/>
        <end position="1327"/>
    </location>
</feature>
<dbReference type="GO" id="GO:0007224">
    <property type="term" value="P:smoothened signaling pathway"/>
    <property type="evidence" value="ECO:0007669"/>
    <property type="project" value="InterPro"/>
</dbReference>
<keyword evidence="9" id="KW-0966">Cell projection</keyword>
<evidence type="ECO:0000256" key="10">
    <source>
        <dbReference type="SAM" id="Coils"/>
    </source>
</evidence>
<feature type="coiled-coil region" evidence="10">
    <location>
        <begin position="541"/>
        <end position="576"/>
    </location>
</feature>
<feature type="compositionally biased region" description="Acidic residues" evidence="11">
    <location>
        <begin position="1253"/>
        <end position="1266"/>
    </location>
</feature>
<keyword evidence="7 12" id="KW-0472">Membrane</keyword>
<evidence type="ECO:0000256" key="7">
    <source>
        <dbReference type="ARBA" id="ARBA00023136"/>
    </source>
</evidence>
<evidence type="ECO:0000256" key="2">
    <source>
        <dbReference type="ARBA" id="ARBA00004162"/>
    </source>
</evidence>
<evidence type="ECO:0000313" key="13">
    <source>
        <dbReference type="EMBL" id="KAK3699059.1"/>
    </source>
</evidence>
<dbReference type="InterPro" id="IPR022076">
    <property type="entry name" value="Limbin"/>
</dbReference>
<comment type="subcellular location">
    <subcellularLocation>
        <location evidence="2">Cell membrane</location>
        <topology evidence="2">Single-pass membrane protein</topology>
    </subcellularLocation>
    <subcellularLocation>
        <location evidence="1">Cytoplasm</location>
        <location evidence="1">Cytoskeleton</location>
        <location evidence="1">Cilium basal body</location>
    </subcellularLocation>
</comment>